<gene>
    <name evidence="3" type="ORF">CHU95_06500</name>
</gene>
<comment type="caution">
    <text evidence="3">The sequence shown here is derived from an EMBL/GenBank/DDBJ whole genome shotgun (WGS) entry which is preliminary data.</text>
</comment>
<dbReference type="PANTHER" id="PTHR46797">
    <property type="entry name" value="HTH-TYPE TRANSCRIPTIONAL REGULATOR"/>
    <property type="match status" value="1"/>
</dbReference>
<proteinExistence type="predicted"/>
<protein>
    <submittedName>
        <fullName evidence="3">Transcriptional regulator</fullName>
    </submittedName>
</protein>
<evidence type="ECO:0000313" key="4">
    <source>
        <dbReference type="Proteomes" id="UP000216998"/>
    </source>
</evidence>
<dbReference type="InterPro" id="IPR001387">
    <property type="entry name" value="Cro/C1-type_HTH"/>
</dbReference>
<dbReference type="GO" id="GO:0003677">
    <property type="term" value="F:DNA binding"/>
    <property type="evidence" value="ECO:0007669"/>
    <property type="project" value="UniProtKB-KW"/>
</dbReference>
<dbReference type="PANTHER" id="PTHR46797:SF1">
    <property type="entry name" value="METHYLPHOSPHONATE SYNTHASE"/>
    <property type="match status" value="1"/>
</dbReference>
<reference evidence="3 4" key="1">
    <citation type="submission" date="2017-07" db="EMBL/GenBank/DDBJ databases">
        <title>Niveispirillum cyanobacteriorum sp. nov., isolated from cyanobacterial aggregates in a eutrophic lake.</title>
        <authorList>
            <person name="Cai H."/>
        </authorList>
    </citation>
    <scope>NUCLEOTIDE SEQUENCE [LARGE SCALE GENOMIC DNA]</scope>
    <source>
        <strain evidence="4">TH1-14</strain>
    </source>
</reference>
<feature type="domain" description="HTH cro/C1-type" evidence="2">
    <location>
        <begin position="69"/>
        <end position="123"/>
    </location>
</feature>
<dbReference type="EMBL" id="NOXU01000024">
    <property type="protein sequence ID" value="OYQ35907.1"/>
    <property type="molecule type" value="Genomic_DNA"/>
</dbReference>
<evidence type="ECO:0000256" key="1">
    <source>
        <dbReference type="ARBA" id="ARBA00023125"/>
    </source>
</evidence>
<accession>A0A255Z344</accession>
<dbReference type="Pfam" id="PF13560">
    <property type="entry name" value="HTH_31"/>
    <property type="match status" value="1"/>
</dbReference>
<dbReference type="OrthoDB" id="407979at2"/>
<dbReference type="Gene3D" id="1.10.260.40">
    <property type="entry name" value="lambda repressor-like DNA-binding domains"/>
    <property type="match status" value="1"/>
</dbReference>
<dbReference type="GO" id="GO:0003700">
    <property type="term" value="F:DNA-binding transcription factor activity"/>
    <property type="evidence" value="ECO:0007669"/>
    <property type="project" value="TreeGrafter"/>
</dbReference>
<dbReference type="Proteomes" id="UP000216998">
    <property type="component" value="Unassembled WGS sequence"/>
</dbReference>
<dbReference type="SMART" id="SM00530">
    <property type="entry name" value="HTH_XRE"/>
    <property type="match status" value="1"/>
</dbReference>
<organism evidence="3 4">
    <name type="scientific">Niveispirillum lacus</name>
    <dbReference type="NCBI Taxonomy" id="1981099"/>
    <lineage>
        <taxon>Bacteria</taxon>
        <taxon>Pseudomonadati</taxon>
        <taxon>Pseudomonadota</taxon>
        <taxon>Alphaproteobacteria</taxon>
        <taxon>Rhodospirillales</taxon>
        <taxon>Azospirillaceae</taxon>
        <taxon>Niveispirillum</taxon>
    </lineage>
</organism>
<name>A0A255Z344_9PROT</name>
<dbReference type="GO" id="GO:0005829">
    <property type="term" value="C:cytosol"/>
    <property type="evidence" value="ECO:0007669"/>
    <property type="project" value="TreeGrafter"/>
</dbReference>
<dbReference type="PROSITE" id="PS50943">
    <property type="entry name" value="HTH_CROC1"/>
    <property type="match status" value="1"/>
</dbReference>
<keyword evidence="4" id="KW-1185">Reference proteome</keyword>
<keyword evidence="1" id="KW-0238">DNA-binding</keyword>
<dbReference type="InterPro" id="IPR010982">
    <property type="entry name" value="Lambda_DNA-bd_dom_sf"/>
</dbReference>
<evidence type="ECO:0000313" key="3">
    <source>
        <dbReference type="EMBL" id="OYQ35907.1"/>
    </source>
</evidence>
<dbReference type="InterPro" id="IPR050807">
    <property type="entry name" value="TransReg_Diox_bact_type"/>
</dbReference>
<sequence>MNAIILRPVREDADTVTLNRSDFEALMEALEDAQDLAESREALARLQRGEEEAFPIELIEHILDGMSPVRAYRQYRGLTQQALAQAAGVSPSYLSEIEAGRKPGSVDAMVRIATVLRVAVDDLLPPRPSE</sequence>
<dbReference type="RefSeq" id="WP_094454911.1">
    <property type="nucleotide sequence ID" value="NZ_NOXU01000024.1"/>
</dbReference>
<dbReference type="CDD" id="cd00093">
    <property type="entry name" value="HTH_XRE"/>
    <property type="match status" value="1"/>
</dbReference>
<dbReference type="SUPFAM" id="SSF47413">
    <property type="entry name" value="lambda repressor-like DNA-binding domains"/>
    <property type="match status" value="1"/>
</dbReference>
<dbReference type="AlphaFoldDB" id="A0A255Z344"/>
<evidence type="ECO:0000259" key="2">
    <source>
        <dbReference type="PROSITE" id="PS50943"/>
    </source>
</evidence>